<reference evidence="3 4" key="1">
    <citation type="journal article" date="2019" name="Int. J. Syst. Evol. Microbiol.">
        <title>The Global Catalogue of Microorganisms (GCM) 10K type strain sequencing project: providing services to taxonomists for standard genome sequencing and annotation.</title>
        <authorList>
            <consortium name="The Broad Institute Genomics Platform"/>
            <consortium name="The Broad Institute Genome Sequencing Center for Infectious Disease"/>
            <person name="Wu L."/>
            <person name="Ma J."/>
        </authorList>
    </citation>
    <scope>NUCLEOTIDE SEQUENCE [LARGE SCALE GENOMIC DNA]</scope>
    <source>
        <strain evidence="3 4">JCM 4524</strain>
    </source>
</reference>
<name>A0ABN3R190_9ACTN</name>
<evidence type="ECO:0000256" key="1">
    <source>
        <dbReference type="SAM" id="MobiDB-lite"/>
    </source>
</evidence>
<dbReference type="SUPFAM" id="SSF47413">
    <property type="entry name" value="lambda repressor-like DNA-binding domains"/>
    <property type="match status" value="1"/>
</dbReference>
<feature type="domain" description="HTH cro/C1-type" evidence="2">
    <location>
        <begin position="33"/>
        <end position="88"/>
    </location>
</feature>
<dbReference type="Pfam" id="PF13560">
    <property type="entry name" value="HTH_31"/>
    <property type="match status" value="1"/>
</dbReference>
<feature type="region of interest" description="Disordered" evidence="1">
    <location>
        <begin position="1"/>
        <end position="20"/>
    </location>
</feature>
<dbReference type="Gene3D" id="1.10.260.40">
    <property type="entry name" value="lambda repressor-like DNA-binding domains"/>
    <property type="match status" value="1"/>
</dbReference>
<dbReference type="RefSeq" id="WP_344391644.1">
    <property type="nucleotide sequence ID" value="NZ_BAAASJ010000039.1"/>
</dbReference>
<evidence type="ECO:0000259" key="2">
    <source>
        <dbReference type="SMART" id="SM00530"/>
    </source>
</evidence>
<dbReference type="InterPro" id="IPR010982">
    <property type="entry name" value="Lambda_DNA-bd_dom_sf"/>
</dbReference>
<dbReference type="SMART" id="SM00530">
    <property type="entry name" value="HTH_XRE"/>
    <property type="match status" value="1"/>
</dbReference>
<feature type="region of interest" description="Disordered" evidence="1">
    <location>
        <begin position="84"/>
        <end position="103"/>
    </location>
</feature>
<gene>
    <name evidence="3" type="ORF">GCM10010307_39630</name>
</gene>
<evidence type="ECO:0000313" key="3">
    <source>
        <dbReference type="EMBL" id="GAA2639932.1"/>
    </source>
</evidence>
<dbReference type="EMBL" id="BAAASJ010000039">
    <property type="protein sequence ID" value="GAA2639932.1"/>
    <property type="molecule type" value="Genomic_DNA"/>
</dbReference>
<protein>
    <recommendedName>
        <fullName evidence="2">HTH cro/C1-type domain-containing protein</fullName>
    </recommendedName>
</protein>
<sequence length="103" mass="11425">MSSGYHTGWQVPAEHREDPAYRAAGRRMDFAQAVYDRRSTLGWSTAELARRAGMSEEDIESIEESGVDPTLELLEQLATALESGARIDPRTSPEFRFEGHAAA</sequence>
<comment type="caution">
    <text evidence="3">The sequence shown here is derived from an EMBL/GenBank/DDBJ whole genome shotgun (WGS) entry which is preliminary data.</text>
</comment>
<keyword evidence="4" id="KW-1185">Reference proteome</keyword>
<dbReference type="InterPro" id="IPR001387">
    <property type="entry name" value="Cro/C1-type_HTH"/>
</dbReference>
<accession>A0ABN3R190</accession>
<evidence type="ECO:0000313" key="4">
    <source>
        <dbReference type="Proteomes" id="UP001500151"/>
    </source>
</evidence>
<organism evidence="3 4">
    <name type="scientific">Streptomyces vastus</name>
    <dbReference type="NCBI Taxonomy" id="285451"/>
    <lineage>
        <taxon>Bacteria</taxon>
        <taxon>Bacillati</taxon>
        <taxon>Actinomycetota</taxon>
        <taxon>Actinomycetes</taxon>
        <taxon>Kitasatosporales</taxon>
        <taxon>Streptomycetaceae</taxon>
        <taxon>Streptomyces</taxon>
    </lineage>
</organism>
<dbReference type="Proteomes" id="UP001500151">
    <property type="component" value="Unassembled WGS sequence"/>
</dbReference>
<feature type="compositionally biased region" description="Basic and acidic residues" evidence="1">
    <location>
        <begin position="85"/>
        <end position="103"/>
    </location>
</feature>
<proteinExistence type="predicted"/>